<evidence type="ECO:0000256" key="1">
    <source>
        <dbReference type="SAM" id="MobiDB-lite"/>
    </source>
</evidence>
<name>K8ED01_9CHLO</name>
<dbReference type="OrthoDB" id="10535497at2759"/>
<organism evidence="3 4">
    <name type="scientific">Bathycoccus prasinos</name>
    <dbReference type="NCBI Taxonomy" id="41875"/>
    <lineage>
        <taxon>Eukaryota</taxon>
        <taxon>Viridiplantae</taxon>
        <taxon>Chlorophyta</taxon>
        <taxon>Mamiellophyceae</taxon>
        <taxon>Mamiellales</taxon>
        <taxon>Bathycoccaceae</taxon>
        <taxon>Bathycoccus</taxon>
    </lineage>
</organism>
<feature type="compositionally biased region" description="Basic and acidic residues" evidence="1">
    <location>
        <begin position="194"/>
        <end position="219"/>
    </location>
</feature>
<dbReference type="AlphaFoldDB" id="K8ED01"/>
<dbReference type="RefSeq" id="XP_007514439.1">
    <property type="nucleotide sequence ID" value="XM_007514377.1"/>
</dbReference>
<feature type="compositionally biased region" description="Basic and acidic residues" evidence="1">
    <location>
        <begin position="98"/>
        <end position="116"/>
    </location>
</feature>
<accession>K8ED01</accession>
<evidence type="ECO:0000313" key="4">
    <source>
        <dbReference type="Proteomes" id="UP000198341"/>
    </source>
</evidence>
<keyword evidence="4" id="KW-1185">Reference proteome</keyword>
<feature type="compositionally biased region" description="Acidic residues" evidence="1">
    <location>
        <begin position="130"/>
        <end position="145"/>
    </location>
</feature>
<feature type="transmembrane region" description="Helical" evidence="2">
    <location>
        <begin position="29"/>
        <end position="50"/>
    </location>
</feature>
<evidence type="ECO:0000313" key="3">
    <source>
        <dbReference type="EMBL" id="CCO15876.1"/>
    </source>
</evidence>
<keyword evidence="2" id="KW-1133">Transmembrane helix</keyword>
<proteinExistence type="predicted"/>
<dbReference type="Proteomes" id="UP000198341">
    <property type="component" value="Chromosome 3"/>
</dbReference>
<feature type="compositionally biased region" description="Basic and acidic residues" evidence="1">
    <location>
        <begin position="560"/>
        <end position="572"/>
    </location>
</feature>
<dbReference type="GeneID" id="19016838"/>
<keyword evidence="2" id="KW-0812">Transmembrane</keyword>
<protein>
    <submittedName>
        <fullName evidence="3">Uncharacterized protein</fullName>
    </submittedName>
</protein>
<dbReference type="KEGG" id="bpg:Bathy03g03010"/>
<keyword evidence="2" id="KW-0472">Membrane</keyword>
<evidence type="ECO:0000256" key="2">
    <source>
        <dbReference type="SAM" id="Phobius"/>
    </source>
</evidence>
<sequence>MVLLPIKPIVIKSSRPARETVKLCLRRSFLFLSFACVLVVCVFGIDNLAFVDERKAGKKNDDAFDLMKNEKKDNDRGRRRPGFGLIDSVLRASTATTTKEEIMHEVEEMKYERPSDESSSEDSGGGAFGDIEEEEEEVGKEEDESAKEIDTPSTTTTMDEVKEKEEEKPIDVTTKEVEIKEEEQREQPAAASSVEREETKGEAPREEGDEREQRIAEDDLTPKSFVEFTAKDLEDVERFDYMMQKRDGSIGLSKNQCQEVKTYFQEMLKPRYEDLKTNRIVIIDWSENYQNGIGDEMQHYQELFIIGVSTGRAAYVKTQKAECDGLGVSEGDEIENSKTYEDLARKCQFDLGDYFIGYGDVDWKWDKGKRRRAKKELFEEGDFEETVFTWSQKGSYIGDEQPERYKGGFYAEPDENSIVKTMEHPKFQAARVARIRIKTNFGHWCHPKPSDWGICLSYRWATNFENNFTSSKCGEACGVGSCFGTHMLMPRKHLKIAMLPAFEEMSRRGWKQIVGAHIRTGFADMSQVEPPTNVPRVVKQADLASVDELLATERTKRTYPEPKCPIKKDEHSVSWPRGSDDEDAGAGSAPLTLFLKCLADLMRDVRLKESDPLGLFFTTDSPAINAILHSPEALEVLRVNGTEVLSTVGSFGNVKFSNTGVCDDASDSCIASDPRSAWLKSMVDMTLLGETDVELLLYSSKFADAALMRSIKVKRGRVHFYEDTRITHQLIDPLVSRIQKPNPSEEDWKAWGLLWDNFGPSGERIDVKGSTLARKTSVA</sequence>
<dbReference type="EMBL" id="FO082276">
    <property type="protein sequence ID" value="CCO15876.1"/>
    <property type="molecule type" value="Genomic_DNA"/>
</dbReference>
<gene>
    <name evidence="3" type="ORF">Bathy03g03010</name>
</gene>
<feature type="region of interest" description="Disordered" evidence="1">
    <location>
        <begin position="560"/>
        <end position="586"/>
    </location>
</feature>
<feature type="compositionally biased region" description="Basic and acidic residues" evidence="1">
    <location>
        <begin position="159"/>
        <end position="186"/>
    </location>
</feature>
<reference evidence="3 4" key="1">
    <citation type="submission" date="2011-10" db="EMBL/GenBank/DDBJ databases">
        <authorList>
            <person name="Genoscope - CEA"/>
        </authorList>
    </citation>
    <scope>NUCLEOTIDE SEQUENCE [LARGE SCALE GENOMIC DNA]</scope>
    <source>
        <strain evidence="3 4">RCC 1105</strain>
    </source>
</reference>
<feature type="region of interest" description="Disordered" evidence="1">
    <location>
        <begin position="96"/>
        <end position="219"/>
    </location>
</feature>